<comment type="caution">
    <text evidence="3">The sequence shown here is derived from an EMBL/GenBank/DDBJ whole genome shotgun (WGS) entry which is preliminary data.</text>
</comment>
<reference evidence="3" key="1">
    <citation type="journal article" date="2021" name="Proc. Natl. Acad. Sci. U.S.A.">
        <title>Three genomes in the algal genus Volvox reveal the fate of a haploid sex-determining region after a transition to homothallism.</title>
        <authorList>
            <person name="Yamamoto K."/>
            <person name="Hamaji T."/>
            <person name="Kawai-Toyooka H."/>
            <person name="Matsuzaki R."/>
            <person name="Takahashi F."/>
            <person name="Nishimura Y."/>
            <person name="Kawachi M."/>
            <person name="Noguchi H."/>
            <person name="Minakuchi Y."/>
            <person name="Umen J.G."/>
            <person name="Toyoda A."/>
            <person name="Nozaki H."/>
        </authorList>
    </citation>
    <scope>NUCLEOTIDE SEQUENCE</scope>
    <source>
        <strain evidence="3">NIES-3785</strain>
    </source>
</reference>
<organism evidence="3 4">
    <name type="scientific">Volvox reticuliferus</name>
    <dbReference type="NCBI Taxonomy" id="1737510"/>
    <lineage>
        <taxon>Eukaryota</taxon>
        <taxon>Viridiplantae</taxon>
        <taxon>Chlorophyta</taxon>
        <taxon>core chlorophytes</taxon>
        <taxon>Chlorophyceae</taxon>
        <taxon>CS clade</taxon>
        <taxon>Chlamydomonadales</taxon>
        <taxon>Volvocaceae</taxon>
        <taxon>Volvox</taxon>
    </lineage>
</organism>
<dbReference type="InterPro" id="IPR023214">
    <property type="entry name" value="HAD_sf"/>
</dbReference>
<dbReference type="InterPro" id="IPR036412">
    <property type="entry name" value="HAD-like_sf"/>
</dbReference>
<keyword evidence="2" id="KW-0812">Transmembrane</keyword>
<keyword evidence="2" id="KW-0472">Membrane</keyword>
<dbReference type="EMBL" id="BNCQ01000060">
    <property type="protein sequence ID" value="GIM14919.1"/>
    <property type="molecule type" value="Genomic_DNA"/>
</dbReference>
<keyword evidence="1" id="KW-1278">Translocase</keyword>
<name>A0A8J4GVL0_9CHLO</name>
<proteinExistence type="predicted"/>
<protein>
    <submittedName>
        <fullName evidence="3">Uncharacterized protein</fullName>
    </submittedName>
</protein>
<dbReference type="PANTHER" id="PTHR43520">
    <property type="entry name" value="ATP7, ISOFORM B"/>
    <property type="match status" value="1"/>
</dbReference>
<dbReference type="SUPFAM" id="SSF56784">
    <property type="entry name" value="HAD-like"/>
    <property type="match status" value="1"/>
</dbReference>
<dbReference type="Proteomes" id="UP000722791">
    <property type="component" value="Unassembled WGS sequence"/>
</dbReference>
<dbReference type="GO" id="GO:0055070">
    <property type="term" value="P:copper ion homeostasis"/>
    <property type="evidence" value="ECO:0007669"/>
    <property type="project" value="TreeGrafter"/>
</dbReference>
<dbReference type="AlphaFoldDB" id="A0A8J4GVL0"/>
<keyword evidence="2" id="KW-1133">Transmembrane helix</keyword>
<dbReference type="GO" id="GO:0043682">
    <property type="term" value="F:P-type divalent copper transporter activity"/>
    <property type="evidence" value="ECO:0007669"/>
    <property type="project" value="TreeGrafter"/>
</dbReference>
<dbReference type="GO" id="GO:0016020">
    <property type="term" value="C:membrane"/>
    <property type="evidence" value="ECO:0007669"/>
    <property type="project" value="TreeGrafter"/>
</dbReference>
<gene>
    <name evidence="3" type="ORF">Vretimale_17776</name>
</gene>
<dbReference type="GO" id="GO:0005507">
    <property type="term" value="F:copper ion binding"/>
    <property type="evidence" value="ECO:0007669"/>
    <property type="project" value="TreeGrafter"/>
</dbReference>
<evidence type="ECO:0000256" key="1">
    <source>
        <dbReference type="ARBA" id="ARBA00022967"/>
    </source>
</evidence>
<dbReference type="Gene3D" id="3.40.50.1000">
    <property type="entry name" value="HAD superfamily/HAD-like"/>
    <property type="match status" value="1"/>
</dbReference>
<evidence type="ECO:0000313" key="4">
    <source>
        <dbReference type="Proteomes" id="UP000722791"/>
    </source>
</evidence>
<feature type="transmembrane region" description="Helical" evidence="2">
    <location>
        <begin position="44"/>
        <end position="68"/>
    </location>
</feature>
<sequence length="124" mass="12099">MILQGGLDAAGEASGVVLMGDRLSQIIDALDLGSATLNKIRQNLAWALMYNIVGVPLAAGALLPSLGWSLNPSAAAAMMAFSSVAVVSNSLLLRAGRAAGSAPGAAAAAQSPAAVAAAVASISK</sequence>
<evidence type="ECO:0000313" key="3">
    <source>
        <dbReference type="EMBL" id="GIM14919.1"/>
    </source>
</evidence>
<dbReference type="PANTHER" id="PTHR43520:SF19">
    <property type="entry name" value="COPPER-TRANSPORTING ATPASE PAA2, CHLOROPLASTIC"/>
    <property type="match status" value="1"/>
</dbReference>
<evidence type="ECO:0000256" key="2">
    <source>
        <dbReference type="SAM" id="Phobius"/>
    </source>
</evidence>
<accession>A0A8J4GVL0</accession>
<feature type="transmembrane region" description="Helical" evidence="2">
    <location>
        <begin position="74"/>
        <end position="93"/>
    </location>
</feature>